<dbReference type="InterPro" id="IPR019734">
    <property type="entry name" value="TPR_rpt"/>
</dbReference>
<dbReference type="PROSITE" id="PS50005">
    <property type="entry name" value="TPR"/>
    <property type="match status" value="1"/>
</dbReference>
<dbReference type="SMART" id="SM00387">
    <property type="entry name" value="HATPase_c"/>
    <property type="match status" value="1"/>
</dbReference>
<keyword evidence="7" id="KW-1185">Reference proteome</keyword>
<feature type="domain" description="Histidine kinase" evidence="5">
    <location>
        <begin position="358"/>
        <end position="577"/>
    </location>
</feature>
<dbReference type="Pfam" id="PF02518">
    <property type="entry name" value="HATPase_c"/>
    <property type="match status" value="1"/>
</dbReference>
<dbReference type="Gene3D" id="1.25.40.10">
    <property type="entry name" value="Tetratricopeptide repeat domain"/>
    <property type="match status" value="2"/>
</dbReference>
<evidence type="ECO:0000313" key="7">
    <source>
        <dbReference type="Proteomes" id="UP001596043"/>
    </source>
</evidence>
<keyword evidence="6" id="KW-0547">Nucleotide-binding</keyword>
<dbReference type="InterPro" id="IPR003594">
    <property type="entry name" value="HATPase_dom"/>
</dbReference>
<dbReference type="InterPro" id="IPR036097">
    <property type="entry name" value="HisK_dim/P_sf"/>
</dbReference>
<dbReference type="PANTHER" id="PTHR43547">
    <property type="entry name" value="TWO-COMPONENT HISTIDINE KINASE"/>
    <property type="match status" value="1"/>
</dbReference>
<organism evidence="6 7">
    <name type="scientific">Dokdonia ponticola</name>
    <dbReference type="NCBI Taxonomy" id="2041041"/>
    <lineage>
        <taxon>Bacteria</taxon>
        <taxon>Pseudomonadati</taxon>
        <taxon>Bacteroidota</taxon>
        <taxon>Flavobacteriia</taxon>
        <taxon>Flavobacteriales</taxon>
        <taxon>Flavobacteriaceae</taxon>
        <taxon>Dokdonia</taxon>
    </lineage>
</organism>
<dbReference type="InterPro" id="IPR004358">
    <property type="entry name" value="Sig_transdc_His_kin-like_C"/>
</dbReference>
<proteinExistence type="predicted"/>
<comment type="catalytic activity">
    <reaction evidence="1">
        <text>ATP + protein L-histidine = ADP + protein N-phospho-L-histidine.</text>
        <dbReference type="EC" id="2.7.13.3"/>
    </reaction>
</comment>
<dbReference type="SUPFAM" id="SSF47384">
    <property type="entry name" value="Homodimeric domain of signal transducing histidine kinase"/>
    <property type="match status" value="1"/>
</dbReference>
<feature type="repeat" description="TPR" evidence="4">
    <location>
        <begin position="115"/>
        <end position="148"/>
    </location>
</feature>
<gene>
    <name evidence="6" type="ORF">ACFO3O_04595</name>
</gene>
<evidence type="ECO:0000256" key="3">
    <source>
        <dbReference type="ARBA" id="ARBA00022553"/>
    </source>
</evidence>
<evidence type="ECO:0000313" key="6">
    <source>
        <dbReference type="EMBL" id="MFC4633171.1"/>
    </source>
</evidence>
<dbReference type="PANTHER" id="PTHR43547:SF2">
    <property type="entry name" value="HYBRID SIGNAL TRANSDUCTION HISTIDINE KINASE C"/>
    <property type="match status" value="1"/>
</dbReference>
<dbReference type="SUPFAM" id="SSF55874">
    <property type="entry name" value="ATPase domain of HSP90 chaperone/DNA topoisomerase II/histidine kinase"/>
    <property type="match status" value="1"/>
</dbReference>
<dbReference type="EC" id="2.7.13.3" evidence="2"/>
<keyword evidence="4" id="KW-0802">TPR repeat</keyword>
<comment type="caution">
    <text evidence="6">The sequence shown here is derived from an EMBL/GenBank/DDBJ whole genome shotgun (WGS) entry which is preliminary data.</text>
</comment>
<protein>
    <recommendedName>
        <fullName evidence="2">histidine kinase</fullName>
        <ecNumber evidence="2">2.7.13.3</ecNumber>
    </recommendedName>
</protein>
<dbReference type="RefSeq" id="WP_379977364.1">
    <property type="nucleotide sequence ID" value="NZ_JBHSFV010000002.1"/>
</dbReference>
<dbReference type="Gene3D" id="3.30.565.10">
    <property type="entry name" value="Histidine kinase-like ATPase, C-terminal domain"/>
    <property type="match status" value="1"/>
</dbReference>
<name>A0ABV9HUA8_9FLAO</name>
<evidence type="ECO:0000256" key="4">
    <source>
        <dbReference type="PROSITE-ProRule" id="PRU00339"/>
    </source>
</evidence>
<dbReference type="EMBL" id="JBHSFV010000002">
    <property type="protein sequence ID" value="MFC4633171.1"/>
    <property type="molecule type" value="Genomic_DNA"/>
</dbReference>
<dbReference type="SMART" id="SM00028">
    <property type="entry name" value="TPR"/>
    <property type="match status" value="3"/>
</dbReference>
<dbReference type="Proteomes" id="UP001596043">
    <property type="component" value="Unassembled WGS sequence"/>
</dbReference>
<dbReference type="GO" id="GO:0005524">
    <property type="term" value="F:ATP binding"/>
    <property type="evidence" value="ECO:0007669"/>
    <property type="project" value="UniProtKB-KW"/>
</dbReference>
<dbReference type="Pfam" id="PF13424">
    <property type="entry name" value="TPR_12"/>
    <property type="match status" value="1"/>
</dbReference>
<reference evidence="7" key="1">
    <citation type="journal article" date="2019" name="Int. J. Syst. Evol. Microbiol.">
        <title>The Global Catalogue of Microorganisms (GCM) 10K type strain sequencing project: providing services to taxonomists for standard genome sequencing and annotation.</title>
        <authorList>
            <consortium name="The Broad Institute Genomics Platform"/>
            <consortium name="The Broad Institute Genome Sequencing Center for Infectious Disease"/>
            <person name="Wu L."/>
            <person name="Ma J."/>
        </authorList>
    </citation>
    <scope>NUCLEOTIDE SEQUENCE [LARGE SCALE GENOMIC DNA]</scope>
    <source>
        <strain evidence="7">YJ-61-S</strain>
    </source>
</reference>
<evidence type="ECO:0000256" key="2">
    <source>
        <dbReference type="ARBA" id="ARBA00012438"/>
    </source>
</evidence>
<keyword evidence="3" id="KW-0597">Phosphoprotein</keyword>
<sequence length="580" mass="66176">MRNCYGVFLGFAMLSVALYGQKKDADTSYFNTEVKRVSAPYMKESAFAKAHTYFLQKEWDSTLVYSMKQLTTNATDKGLEDLCLFFRGYAFKEKGLLNESKTSLLTISEAFPFHNQVKLKLGTILLEEQNYEEALTYFKEIEAYSETDLLGIQKDNIEENIGICYMHLEQFDKAEAYLLKSIALKEARNDTLTLIGTYGNMANIYYVQYKDKQAIPYFEKAYQLSRETRHFPSKSNAAFNMAIVEENRKNMEAALAYRKEYEQWKDSLNDQNKVYAIAQKEKEFAVKEKQKEVSLLEAENKIKEAQKDGLLYSSLFLLALLGTGVYFYREKVKSNNIISAQKEDLDELNATKDKLFSIVSHDLRSSVYALKTSTSELEDHLEAKDLDKVTTLVHSNSAIVNGAYNLLDNLLNWALLQTKQSYFEIASLRLFFIVEQVAHNYKALLQEKNITLENTVSKKDIVFADQESLKIILRNIIDNAIKFSNPDGTIKIYTEHTKEGFCDLIIEDNGIGMSETTRQNLLKETIVTSEKENKDIIGSGLGMQLCRSMITKNNGKFFIESTLGKGTKMIVSLPKIAPDG</sequence>
<evidence type="ECO:0000259" key="5">
    <source>
        <dbReference type="PROSITE" id="PS50109"/>
    </source>
</evidence>
<accession>A0ABV9HUA8</accession>
<dbReference type="SUPFAM" id="SSF48452">
    <property type="entry name" value="TPR-like"/>
    <property type="match status" value="2"/>
</dbReference>
<dbReference type="PROSITE" id="PS50109">
    <property type="entry name" value="HIS_KIN"/>
    <property type="match status" value="1"/>
</dbReference>
<keyword evidence="6" id="KW-0067">ATP-binding</keyword>
<dbReference type="InterPro" id="IPR005467">
    <property type="entry name" value="His_kinase_dom"/>
</dbReference>
<dbReference type="Gene3D" id="1.10.287.130">
    <property type="match status" value="1"/>
</dbReference>
<dbReference type="InterPro" id="IPR011990">
    <property type="entry name" value="TPR-like_helical_dom_sf"/>
</dbReference>
<dbReference type="PRINTS" id="PR00344">
    <property type="entry name" value="BCTRLSENSOR"/>
</dbReference>
<dbReference type="InterPro" id="IPR036890">
    <property type="entry name" value="HATPase_C_sf"/>
</dbReference>
<evidence type="ECO:0000256" key="1">
    <source>
        <dbReference type="ARBA" id="ARBA00000085"/>
    </source>
</evidence>